<name>A0A101EN52_9EURY</name>
<comment type="caution">
    <text evidence="2">The sequence shown here is derived from an EMBL/GenBank/DDBJ whole genome shotgun (WGS) entry which is preliminary data.</text>
</comment>
<evidence type="ECO:0000259" key="1">
    <source>
        <dbReference type="PROSITE" id="PS51379"/>
    </source>
</evidence>
<dbReference type="SUPFAM" id="SSF46548">
    <property type="entry name" value="alpha-helical ferredoxin"/>
    <property type="match status" value="1"/>
</dbReference>
<protein>
    <submittedName>
        <fullName evidence="2">NiFe hydrogenase I, subunit beta</fullName>
    </submittedName>
</protein>
<dbReference type="Pfam" id="PF17179">
    <property type="entry name" value="Fer4_22"/>
    <property type="match status" value="1"/>
</dbReference>
<accession>A0A101EN52</accession>
<dbReference type="GO" id="GO:0016491">
    <property type="term" value="F:oxidoreductase activity"/>
    <property type="evidence" value="ECO:0007669"/>
    <property type="project" value="UniProtKB-ARBA"/>
</dbReference>
<reference evidence="3" key="1">
    <citation type="journal article" date="2015" name="MBio">
        <title>Genome-Resolved Metagenomic Analysis Reveals Roles for Candidate Phyla and Other Microbial Community Members in Biogeochemical Transformations in Oil Reservoirs.</title>
        <authorList>
            <person name="Hu P."/>
            <person name="Tom L."/>
            <person name="Singh A."/>
            <person name="Thomas B.C."/>
            <person name="Baker B.J."/>
            <person name="Piceno Y.M."/>
            <person name="Andersen G.L."/>
            <person name="Banfield J.F."/>
        </authorList>
    </citation>
    <scope>NUCLEOTIDE SEQUENCE [LARGE SCALE GENOMIC DNA]</scope>
</reference>
<gene>
    <name evidence="2" type="ORF">XD54_0350</name>
</gene>
<dbReference type="PROSITE" id="PS00198">
    <property type="entry name" value="4FE4S_FER_1"/>
    <property type="match status" value="2"/>
</dbReference>
<proteinExistence type="predicted"/>
<dbReference type="InterPro" id="IPR017896">
    <property type="entry name" value="4Fe4S_Fe-S-bd"/>
</dbReference>
<dbReference type="PATRIC" id="fig|172049.5.peg.906"/>
<feature type="domain" description="4Fe-4S ferredoxin-type" evidence="1">
    <location>
        <begin position="230"/>
        <end position="262"/>
    </location>
</feature>
<organism evidence="2 3">
    <name type="scientific">Thermococcus sibiricus</name>
    <dbReference type="NCBI Taxonomy" id="172049"/>
    <lineage>
        <taxon>Archaea</taxon>
        <taxon>Methanobacteriati</taxon>
        <taxon>Methanobacteriota</taxon>
        <taxon>Thermococci</taxon>
        <taxon>Thermococcales</taxon>
        <taxon>Thermococcaceae</taxon>
        <taxon>Thermococcus</taxon>
    </lineage>
</organism>
<dbReference type="NCBIfam" id="NF040833">
    <property type="entry name" value="sulfhyd_HydB"/>
    <property type="match status" value="1"/>
</dbReference>
<dbReference type="EMBL" id="LGFD01000004">
    <property type="protein sequence ID" value="KUK18436.1"/>
    <property type="molecule type" value="Genomic_DNA"/>
</dbReference>
<dbReference type="PROSITE" id="PS51379">
    <property type="entry name" value="4FE4S_FER_2"/>
    <property type="match status" value="2"/>
</dbReference>
<dbReference type="PANTHER" id="PTHR40447:SF1">
    <property type="entry name" value="ANAEROBIC SULFITE REDUCTASE SUBUNIT A"/>
    <property type="match status" value="1"/>
</dbReference>
<feature type="domain" description="4Fe-4S ferredoxin-type" evidence="1">
    <location>
        <begin position="311"/>
        <end position="340"/>
    </location>
</feature>
<evidence type="ECO:0000313" key="3">
    <source>
        <dbReference type="Proteomes" id="UP000053911"/>
    </source>
</evidence>
<dbReference type="InterPro" id="IPR017900">
    <property type="entry name" value="4Fe4S_Fe_S_CS"/>
</dbReference>
<sequence length="375" mass="43899">MYINGVMELRYVKLPKENTYAFLESLKEWGVLYAPVKISEKFYDFREIDDVRKIEFRYNRTIMPPKKFFFLPKEKIFEFSISKADYNEVIENVESFIVFGVHACDIFGLKIMDTIYLDELPDKYYRVRREKGIIIGISCVPDEYCFCNLRETDFADDGFDLFLHELPDGWLVRVGTPTGHRIVDKNIKLFEEVTTQDVCEFREFGNKKHQMFKYHEDWGNLRYLLEMEMEHPMWNEQSEICLACGNCNLTCPTCRCYEVQDIPNLDGDTGARIRRWDSCQLRSHGLVAGNHNFRPTKKSRFMNRYLCKNSYNEKLGISYCVGCGRCTYFCPAEISFVENLRTILGLKEDSCPPEITEEMPKRGFAYGTSTGGEGL</sequence>
<dbReference type="AlphaFoldDB" id="A0A101EN52"/>
<evidence type="ECO:0000313" key="2">
    <source>
        <dbReference type="EMBL" id="KUK18436.1"/>
    </source>
</evidence>
<dbReference type="InterPro" id="IPR053629">
    <property type="entry name" value="NADPH_Sulfhydrogenase_Subunit"/>
</dbReference>
<dbReference type="Proteomes" id="UP000053911">
    <property type="component" value="Unassembled WGS sequence"/>
</dbReference>
<dbReference type="PANTHER" id="PTHR40447">
    <property type="entry name" value="ANAEROBIC SULFITE REDUCTASE SUBUNIT A"/>
    <property type="match status" value="1"/>
</dbReference>